<gene>
    <name evidence="6" type="primary">LOC116287769</name>
</gene>
<evidence type="ECO:0000259" key="4">
    <source>
        <dbReference type="PROSITE" id="PS51670"/>
    </source>
</evidence>
<dbReference type="OrthoDB" id="5944933at2759"/>
<keyword evidence="1" id="KW-0800">Toxin</keyword>
<proteinExistence type="predicted"/>
<dbReference type="PROSITE" id="PS51670">
    <property type="entry name" value="SHKT"/>
    <property type="match status" value="1"/>
</dbReference>
<dbReference type="InterPro" id="IPR003582">
    <property type="entry name" value="ShKT_dom"/>
</dbReference>
<dbReference type="RefSeq" id="XP_031550316.1">
    <property type="nucleotide sequence ID" value="XM_031694456.1"/>
</dbReference>
<comment type="caution">
    <text evidence="2">Lacks conserved residue(s) required for the propagation of feature annotation.</text>
</comment>
<evidence type="ECO:0000313" key="6">
    <source>
        <dbReference type="RefSeq" id="XP_031550316.1"/>
    </source>
</evidence>
<name>A0A6P8H4F8_ACTTE</name>
<dbReference type="GeneID" id="116287769"/>
<evidence type="ECO:0000313" key="5">
    <source>
        <dbReference type="Proteomes" id="UP000515163"/>
    </source>
</evidence>
<organism evidence="5 6">
    <name type="scientific">Actinia tenebrosa</name>
    <name type="common">Australian red waratah sea anemone</name>
    <dbReference type="NCBI Taxonomy" id="6105"/>
    <lineage>
        <taxon>Eukaryota</taxon>
        <taxon>Metazoa</taxon>
        <taxon>Cnidaria</taxon>
        <taxon>Anthozoa</taxon>
        <taxon>Hexacorallia</taxon>
        <taxon>Actiniaria</taxon>
        <taxon>Actiniidae</taxon>
        <taxon>Actinia</taxon>
    </lineage>
</organism>
<protein>
    <submittedName>
        <fullName evidence="6">Uncharacterized protein LOC116287769 isoform X2</fullName>
    </submittedName>
</protein>
<feature type="signal peptide" evidence="3">
    <location>
        <begin position="1"/>
        <end position="19"/>
    </location>
</feature>
<sequence>MALHWLFVLLFCFVWRTNGLYVSEDEKLVRKIRSTDDYDQLYKEHLANLKPGQVMPHLILCTDKYVQQCYDKKESKRLECTRLRDKKNCLFSCGLCKPPAAPLKRCLKKKPVAGCCWNGKIPLKRDKSDCPPCLDAYPKTCATFSKVAGGCNAGSFGVRNFMIKYCPSTCAFCEEASMT</sequence>
<dbReference type="GO" id="GO:0090729">
    <property type="term" value="F:toxin activity"/>
    <property type="evidence" value="ECO:0007669"/>
    <property type="project" value="UniProtKB-KW"/>
</dbReference>
<dbReference type="AlphaFoldDB" id="A0A6P8H4F8"/>
<reference evidence="6" key="1">
    <citation type="submission" date="2025-08" db="UniProtKB">
        <authorList>
            <consortium name="RefSeq"/>
        </authorList>
    </citation>
    <scope>IDENTIFICATION</scope>
    <source>
        <tissue evidence="6">Tentacle</tissue>
    </source>
</reference>
<feature type="chain" id="PRO_5028356049" evidence="3">
    <location>
        <begin position="20"/>
        <end position="179"/>
    </location>
</feature>
<keyword evidence="5" id="KW-1185">Reference proteome</keyword>
<accession>A0A6P8H4F8</accession>
<keyword evidence="3" id="KW-0732">Signal</keyword>
<evidence type="ECO:0000256" key="1">
    <source>
        <dbReference type="ARBA" id="ARBA00022656"/>
    </source>
</evidence>
<feature type="domain" description="ShKT" evidence="4">
    <location>
        <begin position="133"/>
        <end position="173"/>
    </location>
</feature>
<dbReference type="Proteomes" id="UP000515163">
    <property type="component" value="Unplaced"/>
</dbReference>
<evidence type="ECO:0000256" key="3">
    <source>
        <dbReference type="SAM" id="SignalP"/>
    </source>
</evidence>
<evidence type="ECO:0000256" key="2">
    <source>
        <dbReference type="PROSITE-ProRule" id="PRU01005"/>
    </source>
</evidence>